<evidence type="ECO:0000313" key="2">
    <source>
        <dbReference type="EMBL" id="MDQ2094834.1"/>
    </source>
</evidence>
<reference evidence="2" key="2">
    <citation type="submission" date="2023-04" db="EMBL/GenBank/DDBJ databases">
        <title>'Rhodoalgimonas zhirmunskyi' gen. nov., isolated from a red alga.</title>
        <authorList>
            <person name="Nedashkovskaya O.I."/>
            <person name="Otstavnykh N.Y."/>
            <person name="Bystritskaya E.P."/>
            <person name="Balabanova L.A."/>
            <person name="Isaeva M.P."/>
        </authorList>
    </citation>
    <scope>NUCLEOTIDE SEQUENCE</scope>
    <source>
        <strain evidence="2">10Alg 79</strain>
    </source>
</reference>
<keyword evidence="1" id="KW-0812">Transmembrane</keyword>
<protein>
    <submittedName>
        <fullName evidence="2">DUF2065 domain-containing protein</fullName>
    </submittedName>
</protein>
<dbReference type="Pfam" id="PF09838">
    <property type="entry name" value="DUF2065"/>
    <property type="match status" value="1"/>
</dbReference>
<keyword evidence="1" id="KW-1133">Transmembrane helix</keyword>
<organism evidence="2 3">
    <name type="scientific">Rhodalgimonas zhirmunskyi</name>
    <dbReference type="NCBI Taxonomy" id="2964767"/>
    <lineage>
        <taxon>Bacteria</taxon>
        <taxon>Pseudomonadati</taxon>
        <taxon>Pseudomonadota</taxon>
        <taxon>Alphaproteobacteria</taxon>
        <taxon>Rhodobacterales</taxon>
        <taxon>Roseobacteraceae</taxon>
        <taxon>Rhodalgimonas</taxon>
    </lineage>
</organism>
<evidence type="ECO:0000313" key="3">
    <source>
        <dbReference type="Proteomes" id="UP001227162"/>
    </source>
</evidence>
<dbReference type="RefSeq" id="WP_317626443.1">
    <property type="nucleotide sequence ID" value="NZ_JANFFA010000003.1"/>
</dbReference>
<keyword evidence="3" id="KW-1185">Reference proteome</keyword>
<dbReference type="InterPro" id="IPR019201">
    <property type="entry name" value="DUF2065"/>
</dbReference>
<sequence>MILAVTLLALGLVLMIEGLVYALAPRLVEQMLEALRQMPPEARRLMGVLAMVIGLVLVWLAKALGA</sequence>
<dbReference type="AlphaFoldDB" id="A0AAJ1X654"/>
<dbReference type="EMBL" id="JANFFA010000003">
    <property type="protein sequence ID" value="MDQ2094834.1"/>
    <property type="molecule type" value="Genomic_DNA"/>
</dbReference>
<evidence type="ECO:0000256" key="1">
    <source>
        <dbReference type="SAM" id="Phobius"/>
    </source>
</evidence>
<feature type="transmembrane region" description="Helical" evidence="1">
    <location>
        <begin position="46"/>
        <end position="65"/>
    </location>
</feature>
<comment type="caution">
    <text evidence="2">The sequence shown here is derived from an EMBL/GenBank/DDBJ whole genome shotgun (WGS) entry which is preliminary data.</text>
</comment>
<dbReference type="Proteomes" id="UP001227162">
    <property type="component" value="Unassembled WGS sequence"/>
</dbReference>
<keyword evidence="1" id="KW-0472">Membrane</keyword>
<accession>A0AAJ1X654</accession>
<name>A0AAJ1X654_9RHOB</name>
<reference evidence="2" key="1">
    <citation type="submission" date="2022-07" db="EMBL/GenBank/DDBJ databases">
        <authorList>
            <person name="Otstavnykh N."/>
            <person name="Isaeva M."/>
            <person name="Bystritskaya E."/>
        </authorList>
    </citation>
    <scope>NUCLEOTIDE SEQUENCE</scope>
    <source>
        <strain evidence="2">10Alg 79</strain>
    </source>
</reference>
<gene>
    <name evidence="2" type="ORF">NOI20_11985</name>
</gene>
<proteinExistence type="predicted"/>